<dbReference type="EMBL" id="JAEMGP010000004">
    <property type="protein sequence ID" value="KAG5210163.1"/>
    <property type="molecule type" value="Genomic_DNA"/>
</dbReference>
<proteinExistence type="inferred from homology"/>
<evidence type="ECO:0000259" key="13">
    <source>
        <dbReference type="Pfam" id="PF16122"/>
    </source>
</evidence>
<evidence type="ECO:0000256" key="8">
    <source>
        <dbReference type="ARBA" id="ARBA00023128"/>
    </source>
</evidence>
<dbReference type="Pfam" id="PF06522">
    <property type="entry name" value="B12D"/>
    <property type="match status" value="1"/>
</dbReference>
<evidence type="ECO:0000256" key="12">
    <source>
        <dbReference type="SAM" id="Phobius"/>
    </source>
</evidence>
<evidence type="ECO:0000256" key="6">
    <source>
        <dbReference type="ARBA" id="ARBA00022982"/>
    </source>
</evidence>
<evidence type="ECO:0000256" key="5">
    <source>
        <dbReference type="ARBA" id="ARBA00022792"/>
    </source>
</evidence>
<comment type="subcellular location">
    <subcellularLocation>
        <location evidence="1">Mitochondrion inner membrane</location>
        <topology evidence="1">Single-pass membrane protein</topology>
    </subcellularLocation>
</comment>
<dbReference type="Proteomes" id="UP000664991">
    <property type="component" value="Unassembled WGS sequence"/>
</dbReference>
<evidence type="ECO:0000256" key="10">
    <source>
        <dbReference type="ARBA" id="ARBA00038186"/>
    </source>
</evidence>
<evidence type="ECO:0000256" key="7">
    <source>
        <dbReference type="ARBA" id="ARBA00022989"/>
    </source>
</evidence>
<dbReference type="PANTHER" id="PTHR14256">
    <property type="entry name" value="NADH-UBIQUINONE OXIDOREDUCTASE MLRQ SUBUNIT"/>
    <property type="match status" value="1"/>
</dbReference>
<organism evidence="14 15">
    <name type="scientific">Ovis aries</name>
    <name type="common">Sheep</name>
    <dbReference type="NCBI Taxonomy" id="9940"/>
    <lineage>
        <taxon>Eukaryota</taxon>
        <taxon>Metazoa</taxon>
        <taxon>Chordata</taxon>
        <taxon>Craniata</taxon>
        <taxon>Vertebrata</taxon>
        <taxon>Euteleostomi</taxon>
        <taxon>Mammalia</taxon>
        <taxon>Eutheria</taxon>
        <taxon>Laurasiatheria</taxon>
        <taxon>Artiodactyla</taxon>
        <taxon>Ruminantia</taxon>
        <taxon>Pecora</taxon>
        <taxon>Bovidae</taxon>
        <taxon>Caprinae</taxon>
        <taxon>Ovis</taxon>
    </lineage>
</organism>
<evidence type="ECO:0000256" key="2">
    <source>
        <dbReference type="ARBA" id="ARBA00022448"/>
    </source>
</evidence>
<dbReference type="InterPro" id="IPR010530">
    <property type="entry name" value="B12D"/>
</dbReference>
<evidence type="ECO:0000313" key="15">
    <source>
        <dbReference type="Proteomes" id="UP000664991"/>
    </source>
</evidence>
<accession>A0A836AGG5</accession>
<comment type="caution">
    <text evidence="14">The sequence shown here is derived from an EMBL/GenBank/DDBJ whole genome shotgun (WGS) entry which is preliminary data.</text>
</comment>
<comment type="similarity">
    <text evidence="10">Belongs to the complex IV NDUFA4 subunit family.</text>
</comment>
<sequence>MLRQIIGQAKRHPSLIPLFIFIGAGGTGAALYVMRLALFNPDVSWDRKNNPEPWNKLGPNDQYKSLRQLEARGSIVGASVAAAHGLKGCGSLALEYGSVVVVHRLSCSKAEPEETEMEEQAAAGKAVTKEELQAERTAPAPEFTATHPEVVGWSKGVQVPSLPIQQFPIEDWST</sequence>
<evidence type="ECO:0000256" key="11">
    <source>
        <dbReference type="ARBA" id="ARBA00041121"/>
    </source>
</evidence>
<keyword evidence="7 12" id="KW-1133">Transmembrane helix</keyword>
<keyword evidence="8" id="KW-0496">Mitochondrion</keyword>
<dbReference type="InterPro" id="IPR032281">
    <property type="entry name" value="Ribosomal_uS2_C"/>
</dbReference>
<dbReference type="AlphaFoldDB" id="A0A836AGG5"/>
<evidence type="ECO:0000256" key="3">
    <source>
        <dbReference type="ARBA" id="ARBA00022660"/>
    </source>
</evidence>
<keyword evidence="9 12" id="KW-0472">Membrane</keyword>
<evidence type="ECO:0000256" key="4">
    <source>
        <dbReference type="ARBA" id="ARBA00022692"/>
    </source>
</evidence>
<name>A0A836AGG5_SHEEP</name>
<evidence type="ECO:0000256" key="9">
    <source>
        <dbReference type="ARBA" id="ARBA00023136"/>
    </source>
</evidence>
<feature type="domain" description="Small ribosomal subunit protein uS2 C-terminal" evidence="13">
    <location>
        <begin position="111"/>
        <end position="169"/>
    </location>
</feature>
<protein>
    <recommendedName>
        <fullName evidence="11">Cytochrome c oxidase subunit NDUFA4</fullName>
    </recommendedName>
</protein>
<evidence type="ECO:0000256" key="1">
    <source>
        <dbReference type="ARBA" id="ARBA00004434"/>
    </source>
</evidence>
<keyword evidence="6" id="KW-0249">Electron transport</keyword>
<reference evidence="14 15" key="1">
    <citation type="submission" date="2020-12" db="EMBL/GenBank/DDBJ databases">
        <title>De novo assembly of Tibetan sheep genome.</title>
        <authorList>
            <person name="Li X."/>
        </authorList>
    </citation>
    <scope>NUCLEOTIDE SEQUENCE [LARGE SCALE GENOMIC DNA]</scope>
    <source>
        <tissue evidence="14">Heart</tissue>
    </source>
</reference>
<keyword evidence="5" id="KW-0999">Mitochondrion inner membrane</keyword>
<keyword evidence="2" id="KW-0813">Transport</keyword>
<keyword evidence="3" id="KW-0679">Respiratory chain</keyword>
<keyword evidence="4 12" id="KW-0812">Transmembrane</keyword>
<dbReference type="GO" id="GO:0005743">
    <property type="term" value="C:mitochondrial inner membrane"/>
    <property type="evidence" value="ECO:0007669"/>
    <property type="project" value="UniProtKB-SubCell"/>
</dbReference>
<feature type="transmembrane region" description="Helical" evidence="12">
    <location>
        <begin position="15"/>
        <end position="38"/>
    </location>
</feature>
<dbReference type="PANTHER" id="PTHR14256:SF4">
    <property type="entry name" value="CYTOCHROME C OXIDASE SUBUNIT NDUFA4"/>
    <property type="match status" value="1"/>
</dbReference>
<dbReference type="Pfam" id="PF16122">
    <property type="entry name" value="40S_SA_C"/>
    <property type="match status" value="1"/>
</dbReference>
<gene>
    <name evidence="14" type="ORF">JEQ12_015357</name>
</gene>
<evidence type="ECO:0000313" key="14">
    <source>
        <dbReference type="EMBL" id="KAG5210163.1"/>
    </source>
</evidence>